<organism evidence="1 2">
    <name type="scientific">Pelolinea submarina</name>
    <dbReference type="NCBI Taxonomy" id="913107"/>
    <lineage>
        <taxon>Bacteria</taxon>
        <taxon>Bacillati</taxon>
        <taxon>Chloroflexota</taxon>
        <taxon>Anaerolineae</taxon>
        <taxon>Anaerolineales</taxon>
        <taxon>Anaerolineaceae</taxon>
        <taxon>Pelolinea</taxon>
    </lineage>
</organism>
<dbReference type="OrthoDB" id="287325at2"/>
<name>A0A347ZUT1_9CHLR</name>
<evidence type="ECO:0000313" key="2">
    <source>
        <dbReference type="Proteomes" id="UP000256388"/>
    </source>
</evidence>
<accession>A0A347ZUT1</accession>
<dbReference type="Proteomes" id="UP000256388">
    <property type="component" value="Unassembled WGS sequence"/>
</dbReference>
<dbReference type="EMBL" id="QUMS01000001">
    <property type="protein sequence ID" value="REG10353.1"/>
    <property type="molecule type" value="Genomic_DNA"/>
</dbReference>
<keyword evidence="2" id="KW-1185">Reference proteome</keyword>
<comment type="caution">
    <text evidence="1">The sequence shown here is derived from an EMBL/GenBank/DDBJ whole genome shotgun (WGS) entry which is preliminary data.</text>
</comment>
<gene>
    <name evidence="1" type="ORF">DFR64_0208</name>
</gene>
<sequence length="342" mass="39399">MGSHKKKSGLPAEAYRETINKHWDEAVCMHPSASPSICDKIISAHTIQRSGLLERIISLDNHVLTFYKSEGLEPIRVGWRRASTIKGFCGIHDKSTFNPIEDHPFTGTPEQFFLIGYRALCHEIYQKRGALRASPEIIKQAKTDSGLTEEEREKRLHLIEVQDLGYQKGLEHFLQLKTKMDKQLLTKDYSGWNNWTVEFEGDISVVSTGAISPNVDLDGNVLQELHDSNSEQQSFLFGMIPTDKGGIIVFIWPKEWKVPEQFLRSLSQNSSEHLLEFIVQVFFAYIENTYFSESWWNSLILLVQNHLRNLAIIPNAYYTPIGLLKIKFMPWKLIRSEFKNNE</sequence>
<evidence type="ECO:0000313" key="1">
    <source>
        <dbReference type="EMBL" id="REG10353.1"/>
    </source>
</evidence>
<reference evidence="1 2" key="1">
    <citation type="submission" date="2018-08" db="EMBL/GenBank/DDBJ databases">
        <title>Genomic Encyclopedia of Type Strains, Phase IV (KMG-IV): sequencing the most valuable type-strain genomes for metagenomic binning, comparative biology and taxonomic classification.</title>
        <authorList>
            <person name="Goeker M."/>
        </authorList>
    </citation>
    <scope>NUCLEOTIDE SEQUENCE [LARGE SCALE GENOMIC DNA]</scope>
    <source>
        <strain evidence="1 2">DSM 23923</strain>
    </source>
</reference>
<proteinExistence type="predicted"/>
<dbReference type="RefSeq" id="WP_116223540.1">
    <property type="nucleotide sequence ID" value="NZ_AP018437.1"/>
</dbReference>
<protein>
    <submittedName>
        <fullName evidence="1">Uncharacterized protein</fullName>
    </submittedName>
</protein>
<dbReference type="AlphaFoldDB" id="A0A347ZUT1"/>